<feature type="signal peptide" evidence="1">
    <location>
        <begin position="1"/>
        <end position="22"/>
    </location>
</feature>
<dbReference type="InterPro" id="IPR013783">
    <property type="entry name" value="Ig-like_fold"/>
</dbReference>
<dbReference type="Gene3D" id="2.60.40.10">
    <property type="entry name" value="Immunoglobulins"/>
    <property type="match status" value="3"/>
</dbReference>
<dbReference type="STRING" id="645274.SAMN04487901_101341"/>
<dbReference type="AlphaFoldDB" id="A0A1G7SJN6"/>
<evidence type="ECO:0000256" key="1">
    <source>
        <dbReference type="SAM" id="SignalP"/>
    </source>
</evidence>
<dbReference type="Gene3D" id="2.60.120.200">
    <property type="match status" value="2"/>
</dbReference>
<sequence>MKKLQLILTMTLALASTMPAIGQTILEEDFETGLTQSAKTPLTRTEGWTTIDSYKGTNTTYNWYNYYADPTSQAGPTLSGANCAACDGPISSGNTVDGQGPREEILLSPELDLNDTYQLQFSWKVSPMNNRDNSRYDLQVRVVTNNDINSAETVFSIQNEAMLRESGVTVFPIDTWDPHTSKIDLSDWKGEKVKLAFVYKMLAPMSNVAWIDDISVKKFTPANGPVASISMDRYDFKEVYIGEKVYSEVFTLTNTGKNGLKITGMDLPNGISTTLDPEAVDLRTYDKVNFQLAYSASMLTPAKGEAVIHTTGGDVTIAYSASKIAIPDGYTFEGFNQYFPPAGWKSNGWRGSSAAIEGDQSAYAGGDFSVTTLRSPRLDLTDGGKVIFTYYNQYEGDYAPEYDIQLQLSTDGGDNWKTVWTSDYQNGLNKLLTAEVDLGEDGTDNSYVRWYYPAIESDDEGAYDHSNFTLDRVLLPHVYGANGVPGSATLIAPASNAKDVYPKNVKLEWGPAQFAKGYKLYVGTNAEVNDLIDGGDLGNVLTYTIPQCDYATTYKWKVVAYNDKGDATTASTWKFTTQPDASVMEFPYTENFDECTNEAPVPTGWLSTTTGSYKFQAWTPNNIYPYGGKGVSLATGWKDAGQQSILTSPEFNLPAGGQGMSISFVWGNDHPSDLIVDETGLLKKQNVEGGNGVSDIAFEIFADGEWKQVSYLSENSIEGMDGKKYWRNETIDLTEYAGKKVQFRWVNTSFANQTGEAALDNIVINGNVDDMAVFNQDGWDAGKINFGKAVNSGDQFTMLNKGKKALKVKSVSFGTNNFESSIAAGTEIAVGEGITFNLQFNAGESAKAIEDLMTVEFESGSKVTFPVSGEGLASDVIFYGFEMNALDYDWKKDFTTIDVDRKVTHQLGYYQTIIEDDGGRIAFTQAQHYNTNLKAHNGIGTLAAASPDDQTAANDWLISKQITPAEGATFDFYARNLSTNASVFVGDNDLHSVEVLVSETGNTKTTDFKAVMNPTEMAYLGENQWHHFNVDLSTYAGKNIYVAVRHTTNSASFLAFFDDFTFNHVGNADLTGIECVKNITSEDAPVAVYNLNGVQVANGNQKGMYIIKTANGKTVKVIRK</sequence>
<gene>
    <name evidence="2" type="ORF">SAMN04487901_101341</name>
</gene>
<dbReference type="SUPFAM" id="SSF49265">
    <property type="entry name" value="Fibronectin type III"/>
    <property type="match status" value="1"/>
</dbReference>
<evidence type="ECO:0000313" key="2">
    <source>
        <dbReference type="EMBL" id="SDG23213.1"/>
    </source>
</evidence>
<dbReference type="Proteomes" id="UP000198779">
    <property type="component" value="Unassembled WGS sequence"/>
</dbReference>
<reference evidence="3" key="1">
    <citation type="submission" date="2016-10" db="EMBL/GenBank/DDBJ databases">
        <authorList>
            <person name="Varghese N."/>
            <person name="Submissions S."/>
        </authorList>
    </citation>
    <scope>NUCLEOTIDE SEQUENCE [LARGE SCALE GENOMIC DNA]</scope>
    <source>
        <strain evidence="3">BP1-148</strain>
    </source>
</reference>
<name>A0A1G7SJN6_9BACT</name>
<keyword evidence="3" id="KW-1185">Reference proteome</keyword>
<dbReference type="RefSeq" id="WP_143010062.1">
    <property type="nucleotide sequence ID" value="NZ_FNCQ01000001.1"/>
</dbReference>
<dbReference type="InterPro" id="IPR036116">
    <property type="entry name" value="FN3_sf"/>
</dbReference>
<dbReference type="EMBL" id="FNCQ01000001">
    <property type="protein sequence ID" value="SDG23213.1"/>
    <property type="molecule type" value="Genomic_DNA"/>
</dbReference>
<accession>A0A1G7SJN6</accession>
<dbReference type="Gene3D" id="2.60.120.260">
    <property type="entry name" value="Galactose-binding domain-like"/>
    <property type="match status" value="2"/>
</dbReference>
<evidence type="ECO:0008006" key="4">
    <source>
        <dbReference type="Google" id="ProtNLM"/>
    </source>
</evidence>
<dbReference type="NCBIfam" id="NF038128">
    <property type="entry name" value="choice_anch_J"/>
    <property type="match status" value="2"/>
</dbReference>
<proteinExistence type="predicted"/>
<feature type="chain" id="PRO_5011683786" description="Cleaved Adhesin Domain" evidence="1">
    <location>
        <begin position="23"/>
        <end position="1120"/>
    </location>
</feature>
<evidence type="ECO:0000313" key="3">
    <source>
        <dbReference type="Proteomes" id="UP000198779"/>
    </source>
</evidence>
<protein>
    <recommendedName>
        <fullName evidence="4">Cleaved Adhesin Domain</fullName>
    </recommendedName>
</protein>
<keyword evidence="1" id="KW-0732">Signal</keyword>
<organism evidence="2 3">
    <name type="scientific">Prevotella communis</name>
    <dbReference type="NCBI Taxonomy" id="2913614"/>
    <lineage>
        <taxon>Bacteria</taxon>
        <taxon>Pseudomonadati</taxon>
        <taxon>Bacteroidota</taxon>
        <taxon>Bacteroidia</taxon>
        <taxon>Bacteroidales</taxon>
        <taxon>Prevotellaceae</taxon>
        <taxon>Prevotella</taxon>
    </lineage>
</organism>